<reference evidence="1" key="1">
    <citation type="submission" date="2024-09" db="EMBL/GenBank/DDBJ databases">
        <title>Black Yeasts Isolated from many extreme environments.</title>
        <authorList>
            <person name="Coleine C."/>
            <person name="Stajich J.E."/>
            <person name="Selbmann L."/>
        </authorList>
    </citation>
    <scope>NUCLEOTIDE SEQUENCE</scope>
    <source>
        <strain evidence="1">CCFEE 5737</strain>
    </source>
</reference>
<proteinExistence type="predicted"/>
<organism evidence="1 2">
    <name type="scientific">Coniosporium uncinatum</name>
    <dbReference type="NCBI Taxonomy" id="93489"/>
    <lineage>
        <taxon>Eukaryota</taxon>
        <taxon>Fungi</taxon>
        <taxon>Dikarya</taxon>
        <taxon>Ascomycota</taxon>
        <taxon>Pezizomycotina</taxon>
        <taxon>Dothideomycetes</taxon>
        <taxon>Dothideomycetes incertae sedis</taxon>
        <taxon>Coniosporium</taxon>
    </lineage>
</organism>
<keyword evidence="2" id="KW-1185">Reference proteome</keyword>
<evidence type="ECO:0000313" key="1">
    <source>
        <dbReference type="EMBL" id="KAK3064523.1"/>
    </source>
</evidence>
<gene>
    <name evidence="1" type="ORF">LTS18_006459</name>
</gene>
<dbReference type="EMBL" id="JAWDJW010006490">
    <property type="protein sequence ID" value="KAK3064523.1"/>
    <property type="molecule type" value="Genomic_DNA"/>
</dbReference>
<evidence type="ECO:0000313" key="2">
    <source>
        <dbReference type="Proteomes" id="UP001186974"/>
    </source>
</evidence>
<name>A0ACC3DB28_9PEZI</name>
<sequence>MALQPRFTPSHHGEARNTHAVAVTTTPTACLEERNAARYVTPPPSSPTRTGSGVAAGYLKEEHRSEGVGYVSSSPPPPAPRPSSKISPDKGSDEAVAGLVEGSGSLTPCSHDFFGSRVRGEGARGREEIRGPGQRQRQRQGQGLRGEKVPSALTSTLILTGMGADEQQRSTNSGRRLLDTAAGPGGSIAPRQRQEQERVRVREQGHGLGYVAEELTEEDYEAAAILVMFSRDTQAFQLPAAPKSSAAASRTTPAASTFAATSAPAAGAGKSDVSTAPTPLGPAAASSFPYPCSTASRLNSDLKPKLKSSSDEEEEESHYRLKLHRLDVQYNRTLLAAKGYTPQEVEEQIEQREYNLLHGIPDDGENSCEDAFSEGSTIVADDDDGRMDVVMQDAGPEADVTLSPLPSSLLKRKRSFGFVAGGEQGVEMARSKGQTQIQMQKYGEVQTQKGGGKAASSAAVATATARSKGTRSRKGKGEK</sequence>
<comment type="caution">
    <text evidence="1">The sequence shown here is derived from an EMBL/GenBank/DDBJ whole genome shotgun (WGS) entry which is preliminary data.</text>
</comment>
<protein>
    <submittedName>
        <fullName evidence="1">Uncharacterized protein</fullName>
    </submittedName>
</protein>
<dbReference type="Proteomes" id="UP001186974">
    <property type="component" value="Unassembled WGS sequence"/>
</dbReference>
<accession>A0ACC3DB28</accession>